<protein>
    <submittedName>
        <fullName evidence="1">Uncharacterized protein</fullName>
    </submittedName>
</protein>
<comment type="caution">
    <text evidence="1">The sequence shown here is derived from an EMBL/GenBank/DDBJ whole genome shotgun (WGS) entry which is preliminary data.</text>
</comment>
<keyword evidence="2" id="KW-1185">Reference proteome</keyword>
<dbReference type="EMBL" id="QTSX02004551">
    <property type="protein sequence ID" value="KAJ9064042.1"/>
    <property type="molecule type" value="Genomic_DNA"/>
</dbReference>
<evidence type="ECO:0000313" key="1">
    <source>
        <dbReference type="EMBL" id="KAJ9064042.1"/>
    </source>
</evidence>
<dbReference type="Proteomes" id="UP001165960">
    <property type="component" value="Unassembled WGS sequence"/>
</dbReference>
<gene>
    <name evidence="1" type="ORF">DSO57_1034618</name>
</gene>
<evidence type="ECO:0000313" key="2">
    <source>
        <dbReference type="Proteomes" id="UP001165960"/>
    </source>
</evidence>
<sequence length="263" mass="25834">MKSAFFTSIALAAIGFNSALGACIPNSNLARRNYITSSPPPDTHVSSEGNLNVPAAPEKPSPIPESTNAYEKPEDKKEDISSTGGSAAPNVVNISPSEAAPKGASATENMVASPDASESTPAQETESTESGNAPAGEAPSSGSSAPEAASEASSGGKSYEAEAPSTETTPAEEVPSTPEAETPATKEFAAPDTPAAAESSGSAAPSGETPSTPKTEAPAAEESAAPDTSADTGSSVSAAPAEVASGGFNGYVQTAPPSTGKAY</sequence>
<name>A0ACC2SNT1_9FUNG</name>
<proteinExistence type="predicted"/>
<organism evidence="1 2">
    <name type="scientific">Entomophthora muscae</name>
    <dbReference type="NCBI Taxonomy" id="34485"/>
    <lineage>
        <taxon>Eukaryota</taxon>
        <taxon>Fungi</taxon>
        <taxon>Fungi incertae sedis</taxon>
        <taxon>Zoopagomycota</taxon>
        <taxon>Entomophthoromycotina</taxon>
        <taxon>Entomophthoromycetes</taxon>
        <taxon>Entomophthorales</taxon>
        <taxon>Entomophthoraceae</taxon>
        <taxon>Entomophthora</taxon>
    </lineage>
</organism>
<accession>A0ACC2SNT1</accession>
<reference evidence="1" key="1">
    <citation type="submission" date="2022-04" db="EMBL/GenBank/DDBJ databases">
        <title>Genome of the entomopathogenic fungus Entomophthora muscae.</title>
        <authorList>
            <person name="Elya C."/>
            <person name="Lovett B.R."/>
            <person name="Lee E."/>
            <person name="Macias A.M."/>
            <person name="Hajek A.E."/>
            <person name="De Bivort B.L."/>
            <person name="Kasson M.T."/>
            <person name="De Fine Licht H.H."/>
            <person name="Stajich J.E."/>
        </authorList>
    </citation>
    <scope>NUCLEOTIDE SEQUENCE</scope>
    <source>
        <strain evidence="1">Berkeley</strain>
    </source>
</reference>